<keyword evidence="1" id="KW-0812">Transmembrane</keyword>
<keyword evidence="1" id="KW-0472">Membrane</keyword>
<reference evidence="3 4" key="1">
    <citation type="submission" date="2020-04" db="EMBL/GenBank/DDBJ databases">
        <authorList>
            <person name="De Canck E."/>
        </authorList>
    </citation>
    <scope>NUCLEOTIDE SEQUENCE [LARGE SCALE GENOMIC DNA]</scope>
    <source>
        <strain evidence="3 4">LMG 3458</strain>
    </source>
</reference>
<keyword evidence="1" id="KW-1133">Transmembrane helix</keyword>
<dbReference type="Proteomes" id="UP000494111">
    <property type="component" value="Unassembled WGS sequence"/>
</dbReference>
<dbReference type="Pfam" id="PF13387">
    <property type="entry name" value="Lnb_N"/>
    <property type="match status" value="1"/>
</dbReference>
<dbReference type="InterPro" id="IPR025178">
    <property type="entry name" value="Lnb_N"/>
</dbReference>
<evidence type="ECO:0000313" key="3">
    <source>
        <dbReference type="EMBL" id="CAB3738079.1"/>
    </source>
</evidence>
<feature type="domain" description="Lnb N-terminal periplasmic" evidence="2">
    <location>
        <begin position="138"/>
        <end position="295"/>
    </location>
</feature>
<dbReference type="RefSeq" id="WP_175193898.1">
    <property type="nucleotide sequence ID" value="NZ_CADIJO010000030.1"/>
</dbReference>
<organism evidence="3 4">
    <name type="scientific">Achromobacter deleyi</name>
    <dbReference type="NCBI Taxonomy" id="1353891"/>
    <lineage>
        <taxon>Bacteria</taxon>
        <taxon>Pseudomonadati</taxon>
        <taxon>Pseudomonadota</taxon>
        <taxon>Betaproteobacteria</taxon>
        <taxon>Burkholderiales</taxon>
        <taxon>Alcaligenaceae</taxon>
        <taxon>Achromobacter</taxon>
    </lineage>
</organism>
<feature type="transmembrane region" description="Helical" evidence="1">
    <location>
        <begin position="80"/>
        <end position="97"/>
    </location>
</feature>
<evidence type="ECO:0000313" key="4">
    <source>
        <dbReference type="Proteomes" id="UP000494111"/>
    </source>
</evidence>
<dbReference type="EMBL" id="CADIJO010000030">
    <property type="protein sequence ID" value="CAB3738079.1"/>
    <property type="molecule type" value="Genomic_DNA"/>
</dbReference>
<dbReference type="AlphaFoldDB" id="A0A6S7AM02"/>
<evidence type="ECO:0000256" key="1">
    <source>
        <dbReference type="SAM" id="Phobius"/>
    </source>
</evidence>
<name>A0A6S7AM02_9BURK</name>
<feature type="transmembrane region" description="Helical" evidence="1">
    <location>
        <begin position="46"/>
        <end position="68"/>
    </location>
</feature>
<evidence type="ECO:0000259" key="2">
    <source>
        <dbReference type="Pfam" id="PF13387"/>
    </source>
</evidence>
<proteinExistence type="predicted"/>
<gene>
    <name evidence="3" type="ORF">LMG3458_05486</name>
</gene>
<feature type="transmembrane region" description="Helical" evidence="1">
    <location>
        <begin position="17"/>
        <end position="40"/>
    </location>
</feature>
<sequence length="352" mass="39587">MPPAPDASSLARRCLRVLGLAALSLVILCSMVWACLALWYQGPSAAWAKGLLMLAWTALGLYALLRLWHGVGRLRRRPALWAYVVALVVLALWWQAIAPSNDRVWADDVAKTLRGTVAGNLVTLDNVRDFKWRSDTDYTPRWETRVYDLNDLQSVDMVLSYWDGPAIAHTLVSFGFADGRHIVFSVEIRKERGEQFSELGGFFKKFELSVVAADERDVLYVRAGPRAENVYIYPVKMPVADMRELFLSYIRTANDLADTPRFYHTVTANCTTLVYRMVRAIVPGLPLDYRILLSGYLPEYLYDQGGLDTSLPLQTLRERGFVGIPPILGEDSMGFSKSIRRHLRAGQAEGAP</sequence>
<protein>
    <recommendedName>
        <fullName evidence="2">Lnb N-terminal periplasmic domain-containing protein</fullName>
    </recommendedName>
</protein>
<accession>A0A6S7AM02</accession>